<sequence length="119" mass="13224">MSHSREAAEEIPPDFLDTSTSAYLPNTLANSFAKKMNHSICLIVRRNCDGNRSATLPPVKCRNLQGPNSSVKYMVPHVNLPLQTAEITIVSVDISIISEVESVTSTNTQPWHMHMYTIL</sequence>
<dbReference type="HOGENOM" id="CLU_2062857_0_0_1"/>
<keyword evidence="2" id="KW-1185">Reference proteome</keyword>
<reference evidence="2" key="2">
    <citation type="submission" date="2015-01" db="EMBL/GenBank/DDBJ databases">
        <title>Evolutionary Origins and Diversification of the Mycorrhizal Mutualists.</title>
        <authorList>
            <consortium name="DOE Joint Genome Institute"/>
            <consortium name="Mycorrhizal Genomics Consortium"/>
            <person name="Kohler A."/>
            <person name="Kuo A."/>
            <person name="Nagy L.G."/>
            <person name="Floudas D."/>
            <person name="Copeland A."/>
            <person name="Barry K.W."/>
            <person name="Cichocki N."/>
            <person name="Veneault-Fourrey C."/>
            <person name="LaButti K."/>
            <person name="Lindquist E.A."/>
            <person name="Lipzen A."/>
            <person name="Lundell T."/>
            <person name="Morin E."/>
            <person name="Murat C."/>
            <person name="Riley R."/>
            <person name="Ohm R."/>
            <person name="Sun H."/>
            <person name="Tunlid A."/>
            <person name="Henrissat B."/>
            <person name="Grigoriev I.V."/>
            <person name="Hibbett D.S."/>
            <person name="Martin F."/>
        </authorList>
    </citation>
    <scope>NUCLEOTIDE SEQUENCE [LARGE SCALE GENOMIC DNA]</scope>
    <source>
        <strain evidence="2">Foug A</strain>
    </source>
</reference>
<dbReference type="EMBL" id="KN822551">
    <property type="protein sequence ID" value="KIM50257.1"/>
    <property type="molecule type" value="Genomic_DNA"/>
</dbReference>
<dbReference type="InParanoid" id="A0A0C2ZB03"/>
<reference evidence="1 2" key="1">
    <citation type="submission" date="2014-04" db="EMBL/GenBank/DDBJ databases">
        <authorList>
            <consortium name="DOE Joint Genome Institute"/>
            <person name="Kuo A."/>
            <person name="Kohler A."/>
            <person name="Nagy L.G."/>
            <person name="Floudas D."/>
            <person name="Copeland A."/>
            <person name="Barry K.W."/>
            <person name="Cichocki N."/>
            <person name="Veneault-Fourrey C."/>
            <person name="LaButti K."/>
            <person name="Lindquist E.A."/>
            <person name="Lipzen A."/>
            <person name="Lundell T."/>
            <person name="Morin E."/>
            <person name="Murat C."/>
            <person name="Sun H."/>
            <person name="Tunlid A."/>
            <person name="Henrissat B."/>
            <person name="Grigoriev I.V."/>
            <person name="Hibbett D.S."/>
            <person name="Martin F."/>
            <person name="Nordberg H.P."/>
            <person name="Cantor M.N."/>
            <person name="Hua S.X."/>
        </authorList>
    </citation>
    <scope>NUCLEOTIDE SEQUENCE [LARGE SCALE GENOMIC DNA]</scope>
    <source>
        <strain evidence="1 2">Foug A</strain>
    </source>
</reference>
<evidence type="ECO:0000313" key="1">
    <source>
        <dbReference type="EMBL" id="KIM50257.1"/>
    </source>
</evidence>
<proteinExistence type="predicted"/>
<dbReference type="Proteomes" id="UP000053989">
    <property type="component" value="Unassembled WGS sequence"/>
</dbReference>
<gene>
    <name evidence="1" type="ORF">SCLCIDRAFT_1225459</name>
</gene>
<organism evidence="1 2">
    <name type="scientific">Scleroderma citrinum Foug A</name>
    <dbReference type="NCBI Taxonomy" id="1036808"/>
    <lineage>
        <taxon>Eukaryota</taxon>
        <taxon>Fungi</taxon>
        <taxon>Dikarya</taxon>
        <taxon>Basidiomycota</taxon>
        <taxon>Agaricomycotina</taxon>
        <taxon>Agaricomycetes</taxon>
        <taxon>Agaricomycetidae</taxon>
        <taxon>Boletales</taxon>
        <taxon>Sclerodermatineae</taxon>
        <taxon>Sclerodermataceae</taxon>
        <taxon>Scleroderma</taxon>
    </lineage>
</organism>
<dbReference type="AlphaFoldDB" id="A0A0C2ZB03"/>
<name>A0A0C2ZB03_9AGAM</name>
<accession>A0A0C2ZB03</accession>
<protein>
    <submittedName>
        <fullName evidence="1">Uncharacterized protein</fullName>
    </submittedName>
</protein>
<evidence type="ECO:0000313" key="2">
    <source>
        <dbReference type="Proteomes" id="UP000053989"/>
    </source>
</evidence>